<feature type="compositionally biased region" description="Basic and acidic residues" evidence="3">
    <location>
        <begin position="302"/>
        <end position="311"/>
    </location>
</feature>
<dbReference type="OrthoDB" id="1913496at2759"/>
<evidence type="ECO:0000256" key="2">
    <source>
        <dbReference type="SAM" id="Coils"/>
    </source>
</evidence>
<feature type="region of interest" description="Disordered" evidence="3">
    <location>
        <begin position="295"/>
        <end position="318"/>
    </location>
</feature>
<accession>A0A835B4Z7</accession>
<evidence type="ECO:0000256" key="3">
    <source>
        <dbReference type="SAM" id="MobiDB-lite"/>
    </source>
</evidence>
<evidence type="ECO:0000256" key="1">
    <source>
        <dbReference type="PROSITE-ProRule" id="PRU00176"/>
    </source>
</evidence>
<proteinExistence type="predicted"/>
<keyword evidence="2" id="KW-0175">Coiled coil</keyword>
<evidence type="ECO:0000313" key="5">
    <source>
        <dbReference type="EMBL" id="KAF8690601.1"/>
    </source>
</evidence>
<dbReference type="InterPro" id="IPR000504">
    <property type="entry name" value="RRM_dom"/>
</dbReference>
<feature type="compositionally biased region" description="Low complexity" evidence="3">
    <location>
        <begin position="11"/>
        <end position="21"/>
    </location>
</feature>
<dbReference type="GO" id="GO:0003723">
    <property type="term" value="F:RNA binding"/>
    <property type="evidence" value="ECO:0007669"/>
    <property type="project" value="UniProtKB-UniRule"/>
</dbReference>
<sequence>MSLRCGSRPHLSALSTTSSAAPPGNIFFAKEMPASTDQAAEASKDTGVRTIGSLGNKIRIRLPPRKRLAEGTQTQTMSTVGPDDTKNHLAEVSEHTDNNTPNTTLVDTKVKAEEVCSKAAGVGQCEEANSNILIKTMSKDTVSEEANLIVSSLNLTTATEVQVKEEISCPVRKELCEEGNKNIMSKVPLEDSSNTARKESYVGAIDNTTSKNMTIIRVHDELEKKNSINIIPSNRLIYETNRNSRSKGVTQEAKIKNPRKNLTTSAVNGEEENDKSLGNNLFEEARTNIMSTEAINYAPNRRPADSANDKKSSKRPRTSVIHVHAAGTSQNTSGMKLSTSVDLAVEQSTRAAFLEATKEYKEFEEKVKRTVYLDNLSPQATDAVITMALNQFGNVKTVNCLTNCTVPFDIPQSALVEMETQKDAEHVVKMLNEFPFMVSGMPRPVRARQATAEMFNDRPRIPGGKKLEFCWAGPTDPDCHNVRKFKIMSKRHELENLALIKNQLQEEAILAKHQQENLNCEYRKLESIDSVIMTGWVDHLTRIYNLSFDGMY</sequence>
<organism evidence="5 6">
    <name type="scientific">Digitaria exilis</name>
    <dbReference type="NCBI Taxonomy" id="1010633"/>
    <lineage>
        <taxon>Eukaryota</taxon>
        <taxon>Viridiplantae</taxon>
        <taxon>Streptophyta</taxon>
        <taxon>Embryophyta</taxon>
        <taxon>Tracheophyta</taxon>
        <taxon>Spermatophyta</taxon>
        <taxon>Magnoliopsida</taxon>
        <taxon>Liliopsida</taxon>
        <taxon>Poales</taxon>
        <taxon>Poaceae</taxon>
        <taxon>PACMAD clade</taxon>
        <taxon>Panicoideae</taxon>
        <taxon>Panicodae</taxon>
        <taxon>Paniceae</taxon>
        <taxon>Anthephorinae</taxon>
        <taxon>Digitaria</taxon>
    </lineage>
</organism>
<dbReference type="PROSITE" id="PS50102">
    <property type="entry name" value="RRM"/>
    <property type="match status" value="1"/>
</dbReference>
<dbReference type="InterPro" id="IPR035979">
    <property type="entry name" value="RBD_domain_sf"/>
</dbReference>
<dbReference type="EMBL" id="JACEFO010001972">
    <property type="protein sequence ID" value="KAF8690601.1"/>
    <property type="molecule type" value="Genomic_DNA"/>
</dbReference>
<evidence type="ECO:0000259" key="4">
    <source>
        <dbReference type="PROSITE" id="PS50102"/>
    </source>
</evidence>
<dbReference type="AlphaFoldDB" id="A0A835B4Z7"/>
<dbReference type="Pfam" id="PF00076">
    <property type="entry name" value="RRM_1"/>
    <property type="match status" value="1"/>
</dbReference>
<dbReference type="PANTHER" id="PTHR36309">
    <property type="entry name" value="RNA-BINDING (RRM/RBD/RNP MOTIFS) FAMILY PROTEIN"/>
    <property type="match status" value="1"/>
</dbReference>
<feature type="domain" description="RRM" evidence="4">
    <location>
        <begin position="369"/>
        <end position="452"/>
    </location>
</feature>
<dbReference type="InterPro" id="IPR053316">
    <property type="entry name" value="Epigenetic_reg_gene_expr"/>
</dbReference>
<reference evidence="5" key="1">
    <citation type="submission" date="2020-07" db="EMBL/GenBank/DDBJ databases">
        <title>Genome sequence and genetic diversity analysis of an under-domesticated orphan crop, white fonio (Digitaria exilis).</title>
        <authorList>
            <person name="Bennetzen J.L."/>
            <person name="Chen S."/>
            <person name="Ma X."/>
            <person name="Wang X."/>
            <person name="Yssel A.E.J."/>
            <person name="Chaluvadi S.R."/>
            <person name="Johnson M."/>
            <person name="Gangashetty P."/>
            <person name="Hamidou F."/>
            <person name="Sanogo M.D."/>
            <person name="Zwaenepoel A."/>
            <person name="Wallace J."/>
            <person name="Van De Peer Y."/>
            <person name="Van Deynze A."/>
        </authorList>
    </citation>
    <scope>NUCLEOTIDE SEQUENCE</scope>
    <source>
        <tissue evidence="5">Leaves</tissue>
    </source>
</reference>
<dbReference type="Gene3D" id="3.30.70.330">
    <property type="match status" value="1"/>
</dbReference>
<name>A0A835B4Z7_9POAL</name>
<feature type="region of interest" description="Disordered" evidence="3">
    <location>
        <begin position="244"/>
        <end position="275"/>
    </location>
</feature>
<dbReference type="InterPro" id="IPR012677">
    <property type="entry name" value="Nucleotide-bd_a/b_plait_sf"/>
</dbReference>
<feature type="region of interest" description="Disordered" evidence="3">
    <location>
        <begin position="1"/>
        <end position="26"/>
    </location>
</feature>
<protein>
    <recommendedName>
        <fullName evidence="4">RRM domain-containing protein</fullName>
    </recommendedName>
</protein>
<feature type="coiled-coil region" evidence="2">
    <location>
        <begin position="487"/>
        <end position="521"/>
    </location>
</feature>
<dbReference type="Proteomes" id="UP000636709">
    <property type="component" value="Unassembled WGS sequence"/>
</dbReference>
<keyword evidence="1" id="KW-0694">RNA-binding</keyword>
<dbReference type="CDD" id="cd00590">
    <property type="entry name" value="RRM_SF"/>
    <property type="match status" value="1"/>
</dbReference>
<keyword evidence="6" id="KW-1185">Reference proteome</keyword>
<comment type="caution">
    <text evidence="5">The sequence shown here is derived from an EMBL/GenBank/DDBJ whole genome shotgun (WGS) entry which is preliminary data.</text>
</comment>
<dbReference type="PANTHER" id="PTHR36309:SF1">
    <property type="entry name" value="RNA-BINDING (RRM_RBD_RNP MOTIFS) FAMILY PROTEIN"/>
    <property type="match status" value="1"/>
</dbReference>
<dbReference type="SUPFAM" id="SSF54928">
    <property type="entry name" value="RNA-binding domain, RBD"/>
    <property type="match status" value="1"/>
</dbReference>
<gene>
    <name evidence="5" type="ORF">HU200_040970</name>
</gene>
<evidence type="ECO:0000313" key="6">
    <source>
        <dbReference type="Proteomes" id="UP000636709"/>
    </source>
</evidence>